<keyword evidence="4" id="KW-0285">Flavoprotein</keyword>
<dbReference type="GO" id="GO:0003995">
    <property type="term" value="F:acyl-CoA dehydrogenase activity"/>
    <property type="evidence" value="ECO:0007669"/>
    <property type="project" value="TreeGrafter"/>
</dbReference>
<dbReference type="InterPro" id="IPR050741">
    <property type="entry name" value="Acyl-CoA_dehydrogenase"/>
</dbReference>
<evidence type="ECO:0000313" key="11">
    <source>
        <dbReference type="EMBL" id="CAB4833909.1"/>
    </source>
</evidence>
<evidence type="ECO:0000256" key="2">
    <source>
        <dbReference type="ARBA" id="ARBA00009347"/>
    </source>
</evidence>
<dbReference type="FunFam" id="2.40.110.10:FF:000002">
    <property type="entry name" value="Acyl-CoA dehydrogenase fadE12"/>
    <property type="match status" value="1"/>
</dbReference>
<dbReference type="PANTHER" id="PTHR48083">
    <property type="entry name" value="MEDIUM-CHAIN SPECIFIC ACYL-COA DEHYDROGENASE, MITOCHONDRIAL-RELATED"/>
    <property type="match status" value="1"/>
</dbReference>
<dbReference type="EMBL" id="CAFBMH010000079">
    <property type="protein sequence ID" value="CAB4918396.1"/>
    <property type="molecule type" value="Genomic_DNA"/>
</dbReference>
<dbReference type="Gene3D" id="1.20.140.10">
    <property type="entry name" value="Butyryl-CoA Dehydrogenase, subunit A, domain 3"/>
    <property type="match status" value="1"/>
</dbReference>
<dbReference type="Gene3D" id="2.40.110.10">
    <property type="entry name" value="Butyryl-CoA Dehydrogenase, subunit A, domain 2"/>
    <property type="match status" value="1"/>
</dbReference>
<keyword evidence="5" id="KW-0274">FAD</keyword>
<dbReference type="SUPFAM" id="SSF47203">
    <property type="entry name" value="Acyl-CoA dehydrogenase C-terminal domain-like"/>
    <property type="match status" value="1"/>
</dbReference>
<evidence type="ECO:0000256" key="1">
    <source>
        <dbReference type="ARBA" id="ARBA00001974"/>
    </source>
</evidence>
<comment type="cofactor">
    <cofactor evidence="1">
        <name>FAD</name>
        <dbReference type="ChEBI" id="CHEBI:57692"/>
    </cofactor>
</comment>
<proteinExistence type="inferred from homology"/>
<comment type="subunit">
    <text evidence="3">Homodimer.</text>
</comment>
<evidence type="ECO:0000256" key="4">
    <source>
        <dbReference type="ARBA" id="ARBA00022630"/>
    </source>
</evidence>
<feature type="domain" description="Acyl-CoA dehydrogenase/oxidase C-terminal" evidence="7">
    <location>
        <begin position="245"/>
        <end position="395"/>
    </location>
</feature>
<evidence type="ECO:0000256" key="3">
    <source>
        <dbReference type="ARBA" id="ARBA00011738"/>
    </source>
</evidence>
<dbReference type="InterPro" id="IPR046373">
    <property type="entry name" value="Acyl-CoA_Oxase/DH_mid-dom_sf"/>
</dbReference>
<sequence length="437" mass="48369">MAWDFHTEPEFQQKLDWMRTFIDEQLIPLEPVMKELPKGEWRTVKRHLQDQVKAQGLWGAFLDENLGGPGFGQMKLALMSEQIGRSMFSMTIFGVQAPDSGNMELLAHGANDAQKDRWLWPNMRGEISSAFALTEPFLAGADPTRIATTATLDGDEWVLDGHKWFVSNGSVADIILVFAETDPENRPHRHASIFIVPAGTPGMDIRRDIPTMAHPDVEFGAAGNHAEIVFSNCRLPADHLIGRPGDGFVLAQKRLGGGRIHHAMRWIGQASRALDIMCERAVSRESHGKLLGQHQMIQDFIALSHTEIEAARLLTFHTAWKMDQLGASAVRADISMVKAHVSRVVLTVLDRTIQVCGALGYSGDLPVEGWYRGTRFGTIGDGPDEVHKSVVARTLLKKYTPVTGWPSEHIPSRRPAAFEKWNELRTAAGLAPADANA</sequence>
<dbReference type="InterPro" id="IPR009075">
    <property type="entry name" value="AcylCo_DH/oxidase_C"/>
</dbReference>
<dbReference type="GO" id="GO:0033539">
    <property type="term" value="P:fatty acid beta-oxidation using acyl-CoA dehydrogenase"/>
    <property type="evidence" value="ECO:0007669"/>
    <property type="project" value="TreeGrafter"/>
</dbReference>
<dbReference type="Pfam" id="PF02771">
    <property type="entry name" value="Acyl-CoA_dh_N"/>
    <property type="match status" value="1"/>
</dbReference>
<gene>
    <name evidence="10" type="ORF">UFOPK2754_00605</name>
    <name evidence="11" type="ORF">UFOPK3139_01918</name>
    <name evidence="12" type="ORF">UFOPK3543_01949</name>
</gene>
<keyword evidence="6" id="KW-0560">Oxidoreductase</keyword>
<name>A0A6J7HIF5_9ZZZZ</name>
<dbReference type="InterPro" id="IPR013786">
    <property type="entry name" value="AcylCoA_DH/ox_N"/>
</dbReference>
<dbReference type="InterPro" id="IPR006091">
    <property type="entry name" value="Acyl-CoA_Oxase/DH_mid-dom"/>
</dbReference>
<reference evidence="12" key="1">
    <citation type="submission" date="2020-05" db="EMBL/GenBank/DDBJ databases">
        <authorList>
            <person name="Chiriac C."/>
            <person name="Salcher M."/>
            <person name="Ghai R."/>
            <person name="Kavagutti S V."/>
        </authorList>
    </citation>
    <scope>NUCLEOTIDE SEQUENCE</scope>
</reference>
<evidence type="ECO:0000259" key="7">
    <source>
        <dbReference type="Pfam" id="PF00441"/>
    </source>
</evidence>
<feature type="domain" description="Acyl-CoA dehydrogenase/oxidase N-terminal" evidence="9">
    <location>
        <begin position="11"/>
        <end position="126"/>
    </location>
</feature>
<dbReference type="GO" id="GO:0050660">
    <property type="term" value="F:flavin adenine dinucleotide binding"/>
    <property type="evidence" value="ECO:0007669"/>
    <property type="project" value="InterPro"/>
</dbReference>
<evidence type="ECO:0000259" key="9">
    <source>
        <dbReference type="Pfam" id="PF02771"/>
    </source>
</evidence>
<dbReference type="InterPro" id="IPR037069">
    <property type="entry name" value="AcylCoA_DH/ox_N_sf"/>
</dbReference>
<dbReference type="Gene3D" id="1.10.540.10">
    <property type="entry name" value="Acyl-CoA dehydrogenase/oxidase, N-terminal domain"/>
    <property type="match status" value="1"/>
</dbReference>
<dbReference type="Pfam" id="PF02770">
    <property type="entry name" value="Acyl-CoA_dh_M"/>
    <property type="match status" value="1"/>
</dbReference>
<dbReference type="InterPro" id="IPR009100">
    <property type="entry name" value="AcylCoA_DH/oxidase_NM_dom_sf"/>
</dbReference>
<dbReference type="GO" id="GO:0005737">
    <property type="term" value="C:cytoplasm"/>
    <property type="evidence" value="ECO:0007669"/>
    <property type="project" value="TreeGrafter"/>
</dbReference>
<evidence type="ECO:0000313" key="10">
    <source>
        <dbReference type="EMBL" id="CAB4732876.1"/>
    </source>
</evidence>
<protein>
    <submittedName>
        <fullName evidence="12">Unannotated protein</fullName>
    </submittedName>
</protein>
<dbReference type="InterPro" id="IPR036250">
    <property type="entry name" value="AcylCo_DH-like_C"/>
</dbReference>
<dbReference type="Pfam" id="PF00441">
    <property type="entry name" value="Acyl-CoA_dh_1"/>
    <property type="match status" value="1"/>
</dbReference>
<dbReference type="EMBL" id="CAFABA010000084">
    <property type="protein sequence ID" value="CAB4833909.1"/>
    <property type="molecule type" value="Genomic_DNA"/>
</dbReference>
<dbReference type="EMBL" id="CAEZYR010000014">
    <property type="protein sequence ID" value="CAB4732876.1"/>
    <property type="molecule type" value="Genomic_DNA"/>
</dbReference>
<feature type="domain" description="Acyl-CoA oxidase/dehydrogenase middle" evidence="8">
    <location>
        <begin position="130"/>
        <end position="219"/>
    </location>
</feature>
<evidence type="ECO:0000256" key="5">
    <source>
        <dbReference type="ARBA" id="ARBA00022827"/>
    </source>
</evidence>
<comment type="similarity">
    <text evidence="2">Belongs to the acyl-CoA dehydrogenase family.</text>
</comment>
<dbReference type="SUPFAM" id="SSF56645">
    <property type="entry name" value="Acyl-CoA dehydrogenase NM domain-like"/>
    <property type="match status" value="1"/>
</dbReference>
<accession>A0A6J7HIF5</accession>
<organism evidence="12">
    <name type="scientific">freshwater metagenome</name>
    <dbReference type="NCBI Taxonomy" id="449393"/>
    <lineage>
        <taxon>unclassified sequences</taxon>
        <taxon>metagenomes</taxon>
        <taxon>ecological metagenomes</taxon>
    </lineage>
</organism>
<evidence type="ECO:0000259" key="8">
    <source>
        <dbReference type="Pfam" id="PF02770"/>
    </source>
</evidence>
<dbReference type="PANTHER" id="PTHR48083:SF13">
    <property type="entry name" value="ACYL-COA DEHYDROGENASE FAMILY MEMBER 11"/>
    <property type="match status" value="1"/>
</dbReference>
<dbReference type="AlphaFoldDB" id="A0A6J7HIF5"/>
<evidence type="ECO:0000256" key="6">
    <source>
        <dbReference type="ARBA" id="ARBA00023002"/>
    </source>
</evidence>
<evidence type="ECO:0000313" key="12">
    <source>
        <dbReference type="EMBL" id="CAB4918396.1"/>
    </source>
</evidence>